<evidence type="ECO:0000313" key="1">
    <source>
        <dbReference type="EMBL" id="BAF32803.1"/>
    </source>
</evidence>
<dbReference type="AlphaFoldDB" id="Q0EE31"/>
<sequence length="36" mass="4394">MHPFTNTACHQEFQQHVDQCRRLLFSRHLQENEGVR</sequence>
<reference evidence="1" key="4">
    <citation type="journal article" date="2006" name="J. Mol. Evol.">
        <title>Comparative analysis of argK-tox clusters and their flanking regions in phaseolotoxin-producing Pseudomonas syringae pathovars.</title>
        <authorList>
            <person name="Genka H."/>
            <person name="Baba T."/>
            <person name="Tsuda M."/>
            <person name="Kanaya S."/>
            <person name="Mori H."/>
            <person name="Yoshida T."/>
            <person name="Noguchi M.T."/>
            <person name="Tsuchiya K."/>
            <person name="Sawada H."/>
        </authorList>
    </citation>
    <scope>NUCLEOTIDE SEQUENCE</scope>
    <source>
        <strain evidence="1">KW-11</strain>
    </source>
</reference>
<gene>
    <name evidence="1" type="primary">ACT040</name>
</gene>
<proteinExistence type="predicted"/>
<reference evidence="1" key="1">
    <citation type="journal article" date="1997" name="Appl. Environ. Microbiol.">
        <title>Comparative analysis of Pseudomonas syringae pv. actinidiae and pv. phaseolicola based on phaseolotoxin-resistant ornithine carbamoyltransferase gene (argK) and 16S-23S rRNA intergenic spacer sequences.</title>
        <authorList>
            <person name="Sawada H."/>
            <person name="Takeuchi T."/>
            <person name="Matsuda I."/>
        </authorList>
    </citation>
    <scope>NUCLEOTIDE SEQUENCE</scope>
    <source>
        <strain evidence="1">KW-11</strain>
    </source>
</reference>
<organism evidence="1">
    <name type="scientific">Pseudomonas syringae pv. actinidiae</name>
    <dbReference type="NCBI Taxonomy" id="103796"/>
    <lineage>
        <taxon>Bacteria</taxon>
        <taxon>Pseudomonadati</taxon>
        <taxon>Pseudomonadota</taxon>
        <taxon>Gammaproteobacteria</taxon>
        <taxon>Pseudomonadales</taxon>
        <taxon>Pseudomonadaceae</taxon>
        <taxon>Pseudomonas</taxon>
        <taxon>Pseudomonas syringae</taxon>
    </lineage>
</organism>
<reference evidence="1" key="5">
    <citation type="journal article" date="2019" name="Plant Pathol.">
        <title>Genetic diversity of Pseudomonas syringae pv. actinidiae, pathogen of kiwifruit bacterial canker.</title>
        <authorList>
            <person name="Sawada H."/>
            <person name="Fujikawa T."/>
        </authorList>
    </citation>
    <scope>NUCLEOTIDE SEQUENCE</scope>
    <source>
        <strain evidence="1">KW-11</strain>
    </source>
</reference>
<reference evidence="1" key="2">
    <citation type="journal article" date="1999" name="J. Mol. Evol.">
        <title>Phylogenetic analysis of Pseudomonas syringae pathovars suggests the horizontal gene transfer of argK and the evolutionary stability of hrp gene cluster.</title>
        <authorList>
            <person name="Sawada H."/>
            <person name="Suzuki F."/>
            <person name="Matsuda I."/>
            <person name="Saitou N."/>
        </authorList>
    </citation>
    <scope>NUCLEOTIDE SEQUENCE</scope>
    <source>
        <strain evidence="1">KW-11</strain>
    </source>
</reference>
<name>Q0EE31_PSESF</name>
<protein>
    <submittedName>
        <fullName evidence="1">Uncharacterized protein</fullName>
    </submittedName>
</protein>
<accession>Q0EE31</accession>
<reference evidence="1" key="3">
    <citation type="journal article" date="2002" name="J. Mol. Evol.">
        <title>A phylogenomic study of the OCTase genes in Pseudomonas syringae pathovars: the horizontal transfer of the argK-tox cluster and the evolutionary history of OCTase genes on their genomes.</title>
        <authorList>
            <person name="Sawada H."/>
            <person name="Kanaya S."/>
            <person name="Tsuda M."/>
            <person name="Suzuki F."/>
            <person name="Azegami K."/>
            <person name="Saitou N."/>
        </authorList>
    </citation>
    <scope>NUCLEOTIDE SEQUENCE</scope>
    <source>
        <strain evidence="1">KW-11</strain>
    </source>
</reference>
<dbReference type="EMBL" id="AB237163">
    <property type="protein sequence ID" value="BAF32803.1"/>
    <property type="molecule type" value="Genomic_DNA"/>
</dbReference>